<proteinExistence type="predicted"/>
<organism evidence="1">
    <name type="scientific">uncultured marine crenarchaeote HF4000_APKG8G15</name>
    <dbReference type="NCBI Taxonomy" id="455605"/>
    <lineage>
        <taxon>Archaea</taxon>
        <taxon>Nitrososphaerota</taxon>
        <taxon>Nitrososphaeria</taxon>
        <taxon>Nitrosopumilales</taxon>
        <taxon>environmental samples</taxon>
    </lineage>
</organism>
<sequence length="64" mass="7669">MSCEFRHTFLFHLCCACIRKIMKYITYKVSIHVKTNKIQKFLVNKQKTEEENAKMLGIKELMDN</sequence>
<reference evidence="1" key="1">
    <citation type="journal article" date="2008" name="ISME J.">
        <title>Genomic patterns of recombination, clonal divergence and environment in marine microbial populations.</title>
        <authorList>
            <person name="Konstantinidis K.T."/>
            <person name="Delong E.F."/>
        </authorList>
    </citation>
    <scope>NUCLEOTIDE SEQUENCE</scope>
</reference>
<gene>
    <name evidence="1" type="ORF">ALOHA_HF4000APKG8G15ctg1g56</name>
</gene>
<name>B3TAV8_9ARCH</name>
<dbReference type="EMBL" id="EU016656">
    <property type="protein sequence ID" value="ABZ09717.1"/>
    <property type="molecule type" value="Genomic_DNA"/>
</dbReference>
<evidence type="ECO:0000313" key="1">
    <source>
        <dbReference type="EMBL" id="ABZ09717.1"/>
    </source>
</evidence>
<dbReference type="AlphaFoldDB" id="B3TAV8"/>
<protein>
    <submittedName>
        <fullName evidence="1">Uncharacterized protein</fullName>
    </submittedName>
</protein>
<accession>B3TAV8</accession>